<dbReference type="EMBL" id="CP085083">
    <property type="protein sequence ID" value="WDZ52601.1"/>
    <property type="molecule type" value="Genomic_DNA"/>
</dbReference>
<protein>
    <submittedName>
        <fullName evidence="1">Uncharacterized protein</fullName>
    </submittedName>
</protein>
<reference evidence="1" key="2">
    <citation type="submission" date="2023-02" db="EMBL/GenBank/DDBJ databases">
        <authorList>
            <person name="Huang Y."/>
            <person name="Zhang Y."/>
            <person name="Zhang T."/>
            <person name="Wang J."/>
        </authorList>
    </citation>
    <scope>NUCLEOTIDE SEQUENCE</scope>
    <source>
        <strain evidence="1">KJ-1</strain>
    </source>
</reference>
<gene>
    <name evidence="1" type="ORF">LF296_07455</name>
</gene>
<accession>A0AAJ6NLJ9</accession>
<name>A0AAJ6NLJ9_9GAMM</name>
<evidence type="ECO:0000313" key="2">
    <source>
        <dbReference type="Proteomes" id="UP001199528"/>
    </source>
</evidence>
<reference evidence="1" key="1">
    <citation type="journal article" date="2022" name="Front Environ Sci">
        <title>Complete genome sequence analysis of a novel alkane-degrading bacterial strain, Acinetobacter vivianii KJ-1, and its diesel degradation ability.</title>
        <authorList>
            <person name="Zhang Y."/>
            <person name="Song F."/>
            <person name="Wang J."/>
            <person name="Zhao Q."/>
            <person name="Zheng L."/>
            <person name="Wang Z."/>
            <person name="Zhang X."/>
            <person name="Gao Y."/>
            <person name="Chen G."/>
            <person name="Huang Y."/>
        </authorList>
    </citation>
    <scope>NUCLEOTIDE SEQUENCE</scope>
    <source>
        <strain evidence="1">KJ-1</strain>
    </source>
</reference>
<dbReference type="Proteomes" id="UP001199528">
    <property type="component" value="Chromosome"/>
</dbReference>
<sequence>MNSINNTNNIPYLDQSVTHFSPAYIVPSSMKMTPDAVGVTLMESNPYLGSLNVIDDMQEPALTYDDYQLIEPRNMLAVTEAKFIPDMTAFRPANMQGMIEPLQADRDYKIMIGEQAESLILFKNDHDHVTLSIEGKRVAMFSSISLPITLNDFNKIENLVIRVTSNAVQLLKINDKTVHAQVYQLDKDFDHVLLEATELPYDLSNVFIQLGWANQLTNAPFLSAYFQACQGKFSLSNSNAPHHAFMIAGLVHQPEKKRIADQVKQGFVIYSLFVDEKFTVILGDYGSMDNVTFMQDEPSLNPVVTFEITGKHSMNVYIDEKLVGNWVSSHGLELPEFYQVIALDGLTQLDFDLREAYAAVGEEICAVNTNNAKTYDSVHKYKVSPKRMRTGHYLPFYHSQHLPLYPL</sequence>
<evidence type="ECO:0000313" key="1">
    <source>
        <dbReference type="EMBL" id="WDZ52601.1"/>
    </source>
</evidence>
<proteinExistence type="predicted"/>
<dbReference type="RefSeq" id="WP_272655923.1">
    <property type="nucleotide sequence ID" value="NZ_CP085083.1"/>
</dbReference>
<organism evidence="1 2">
    <name type="scientific">Acinetobacter vivianii</name>
    <dbReference type="NCBI Taxonomy" id="1776742"/>
    <lineage>
        <taxon>Bacteria</taxon>
        <taxon>Pseudomonadati</taxon>
        <taxon>Pseudomonadota</taxon>
        <taxon>Gammaproteobacteria</taxon>
        <taxon>Moraxellales</taxon>
        <taxon>Moraxellaceae</taxon>
        <taxon>Acinetobacter</taxon>
    </lineage>
</organism>
<dbReference type="KEGG" id="aviv:LF296_07455"/>
<dbReference type="AlphaFoldDB" id="A0AAJ6NLJ9"/>